<dbReference type="InterPro" id="IPR051454">
    <property type="entry name" value="RNA/ubiquinone_mod_enzymes"/>
</dbReference>
<dbReference type="Gene3D" id="2.40.30.10">
    <property type="entry name" value="Translation factors"/>
    <property type="match status" value="1"/>
</dbReference>
<dbReference type="PANTHER" id="PTHR30217:SF6">
    <property type="entry name" value="TRNA HYDROXYLATION PROTEIN P"/>
    <property type="match status" value="1"/>
</dbReference>
<reference evidence="5" key="1">
    <citation type="submission" date="2016-11" db="EMBL/GenBank/DDBJ databases">
        <authorList>
            <person name="Varghese N."/>
            <person name="Submissions S."/>
        </authorList>
    </citation>
    <scope>NUCLEOTIDE SEQUENCE [LARGE SCALE GENOMIC DNA]</scope>
    <source>
        <strain evidence="5">DSM 9756</strain>
    </source>
</reference>
<name>A0A1M5C6B7_9BACT</name>
<dbReference type="RefSeq" id="WP_073039096.1">
    <property type="nucleotide sequence ID" value="NZ_FQVB01000019.1"/>
</dbReference>
<gene>
    <name evidence="4" type="ORF">SAMN02745206_02107</name>
</gene>
<evidence type="ECO:0000256" key="3">
    <source>
        <dbReference type="ARBA" id="ARBA00038374"/>
    </source>
</evidence>
<dbReference type="STRING" id="1121391.SAMN02745206_02107"/>
<dbReference type="AlphaFoldDB" id="A0A1M5C6B7"/>
<organism evidence="4 5">
    <name type="scientific">Desulfacinum infernum DSM 9756</name>
    <dbReference type="NCBI Taxonomy" id="1121391"/>
    <lineage>
        <taxon>Bacteria</taxon>
        <taxon>Pseudomonadati</taxon>
        <taxon>Thermodesulfobacteriota</taxon>
        <taxon>Syntrophobacteria</taxon>
        <taxon>Syntrophobacterales</taxon>
        <taxon>Syntrophobacteraceae</taxon>
        <taxon>Desulfacinum</taxon>
    </lineage>
</organism>
<dbReference type="InterPro" id="IPR001539">
    <property type="entry name" value="Peptidase_U32"/>
</dbReference>
<dbReference type="PROSITE" id="PS01276">
    <property type="entry name" value="PEPTIDASE_U32"/>
    <property type="match status" value="1"/>
</dbReference>
<evidence type="ECO:0000313" key="5">
    <source>
        <dbReference type="Proteomes" id="UP000184076"/>
    </source>
</evidence>
<dbReference type="GO" id="GO:0008233">
    <property type="term" value="F:peptidase activity"/>
    <property type="evidence" value="ECO:0007669"/>
    <property type="project" value="UniProtKB-KW"/>
</dbReference>
<protein>
    <submittedName>
        <fullName evidence="4">Putative protease</fullName>
    </submittedName>
</protein>
<sequence>MNAPAKKPELLAPGGTLEKVRVALRYGADAVYVGGTRFSLRAQAGNLDDEELAQAVHLARRRGKKLYWALNVFPHPPELPDLERAVAYAAEIGVDGLIVSDPGVIELARRIAPHVPLHLSTQANTTNAAGARFWARNGIRRINLARELNWEEILAVRQTVGVELELFVHGALCVSYSGRCLLSAFLNRRGANRGFCTQPCRWRYHLMEEKRPGEFFAVEEDGRGTYIFNSRDLCLLPKLQEVLRLGADALKIEGRMKGAHYVATVVRAYRLAIDRYFEDPEGFVADPAWMEELRKVSHRPYTYGLMFPDDAFQEAHVAHETDYCRTHTLAGIVRRHPASHREHPQHGVRDRLPVLLEARSPLVRGVRLEFLFPDGSNRFFEIREMHDPAGRPVEKVHPNQRVQFFVPFDTFPDQVVRTAR</sequence>
<evidence type="ECO:0000256" key="1">
    <source>
        <dbReference type="ARBA" id="ARBA00022670"/>
    </source>
</evidence>
<proteinExistence type="inferred from homology"/>
<evidence type="ECO:0000313" key="4">
    <source>
        <dbReference type="EMBL" id="SHF49962.1"/>
    </source>
</evidence>
<keyword evidence="1 4" id="KW-0645">Protease</keyword>
<comment type="similarity">
    <text evidence="3">Belongs to the peptidase U32 family.</text>
</comment>
<accession>A0A1M5C6B7</accession>
<dbReference type="Pfam" id="PF01136">
    <property type="entry name" value="Peptidase_U32"/>
    <property type="match status" value="1"/>
</dbReference>
<dbReference type="Proteomes" id="UP000184076">
    <property type="component" value="Unassembled WGS sequence"/>
</dbReference>
<dbReference type="GO" id="GO:0006508">
    <property type="term" value="P:proteolysis"/>
    <property type="evidence" value="ECO:0007669"/>
    <property type="project" value="UniProtKB-KW"/>
</dbReference>
<keyword evidence="5" id="KW-1185">Reference proteome</keyword>
<dbReference type="EMBL" id="FQVB01000019">
    <property type="protein sequence ID" value="SHF49962.1"/>
    <property type="molecule type" value="Genomic_DNA"/>
</dbReference>
<dbReference type="PANTHER" id="PTHR30217">
    <property type="entry name" value="PEPTIDASE U32 FAMILY"/>
    <property type="match status" value="1"/>
</dbReference>
<keyword evidence="2" id="KW-0378">Hydrolase</keyword>
<dbReference type="OrthoDB" id="9807498at2"/>
<evidence type="ECO:0000256" key="2">
    <source>
        <dbReference type="ARBA" id="ARBA00022801"/>
    </source>
</evidence>